<dbReference type="RefSeq" id="WP_106178674.1">
    <property type="nucleotide sequence ID" value="NZ_PVNH01000004.1"/>
</dbReference>
<comment type="caution">
    <text evidence="2">The sequence shown here is derived from an EMBL/GenBank/DDBJ whole genome shotgun (WGS) entry which is preliminary data.</text>
</comment>
<keyword evidence="1" id="KW-0472">Membrane</keyword>
<dbReference type="Proteomes" id="UP000238362">
    <property type="component" value="Unassembled WGS sequence"/>
</dbReference>
<keyword evidence="1" id="KW-0812">Transmembrane</keyword>
<dbReference type="Pfam" id="PF14325">
    <property type="entry name" value="DUF4383"/>
    <property type="match status" value="1"/>
</dbReference>
<dbReference type="OrthoDB" id="3625230at2"/>
<keyword evidence="3" id="KW-1185">Reference proteome</keyword>
<keyword evidence="1" id="KW-1133">Transmembrane helix</keyword>
<proteinExistence type="predicted"/>
<evidence type="ECO:0000313" key="3">
    <source>
        <dbReference type="Proteomes" id="UP000238362"/>
    </source>
</evidence>
<protein>
    <submittedName>
        <fullName evidence="2">Uncharacterized protein DUF4383</fullName>
    </submittedName>
</protein>
<sequence>MGEPATTYRPRITWLRGLALLIGVGYLALGVAGFVVTGGGGVGSEPSRTAWLFGVSAPLNIVHTAVGLLGVGASRTGSTARLYGWLTFFGFSGLTAYGLVAALTDLPGNLVNVNAPDVWLYACTAVAGLALAFVPARHRDR</sequence>
<gene>
    <name evidence="2" type="ORF">B0I33_104428</name>
</gene>
<accession>A0A2T0LX58</accession>
<dbReference type="EMBL" id="PVNH01000004">
    <property type="protein sequence ID" value="PRX48611.1"/>
    <property type="molecule type" value="Genomic_DNA"/>
</dbReference>
<organism evidence="2 3">
    <name type="scientific">Prauserella shujinwangii</name>
    <dbReference type="NCBI Taxonomy" id="1453103"/>
    <lineage>
        <taxon>Bacteria</taxon>
        <taxon>Bacillati</taxon>
        <taxon>Actinomycetota</taxon>
        <taxon>Actinomycetes</taxon>
        <taxon>Pseudonocardiales</taxon>
        <taxon>Pseudonocardiaceae</taxon>
        <taxon>Prauserella</taxon>
    </lineage>
</organism>
<reference evidence="2 3" key="1">
    <citation type="submission" date="2018-03" db="EMBL/GenBank/DDBJ databases">
        <title>Genomic Encyclopedia of Type Strains, Phase III (KMG-III): the genomes of soil and plant-associated and newly described type strains.</title>
        <authorList>
            <person name="Whitman W."/>
        </authorList>
    </citation>
    <scope>NUCLEOTIDE SEQUENCE [LARGE SCALE GENOMIC DNA]</scope>
    <source>
        <strain evidence="2 3">CGMCC 4.7125</strain>
    </source>
</reference>
<evidence type="ECO:0000256" key="1">
    <source>
        <dbReference type="SAM" id="Phobius"/>
    </source>
</evidence>
<feature type="transmembrane region" description="Helical" evidence="1">
    <location>
        <begin position="83"/>
        <end position="103"/>
    </location>
</feature>
<name>A0A2T0LX58_9PSEU</name>
<feature type="transmembrane region" description="Helical" evidence="1">
    <location>
        <begin position="118"/>
        <end position="136"/>
    </location>
</feature>
<feature type="transmembrane region" description="Helical" evidence="1">
    <location>
        <begin position="18"/>
        <end position="38"/>
    </location>
</feature>
<feature type="transmembrane region" description="Helical" evidence="1">
    <location>
        <begin position="50"/>
        <end position="71"/>
    </location>
</feature>
<evidence type="ECO:0000313" key="2">
    <source>
        <dbReference type="EMBL" id="PRX48611.1"/>
    </source>
</evidence>
<dbReference type="AlphaFoldDB" id="A0A2T0LX58"/>